<dbReference type="EMBL" id="JBHTIS010003652">
    <property type="protein sequence ID" value="MFD1051510.1"/>
    <property type="molecule type" value="Genomic_DNA"/>
</dbReference>
<reference evidence="3" key="1">
    <citation type="journal article" date="2019" name="Int. J. Syst. Evol. Microbiol.">
        <title>The Global Catalogue of Microorganisms (GCM) 10K type strain sequencing project: providing services to taxonomists for standard genome sequencing and annotation.</title>
        <authorList>
            <consortium name="The Broad Institute Genomics Platform"/>
            <consortium name="The Broad Institute Genome Sequencing Center for Infectious Disease"/>
            <person name="Wu L."/>
            <person name="Ma J."/>
        </authorList>
    </citation>
    <scope>NUCLEOTIDE SEQUENCE [LARGE SCALE GENOMIC DNA]</scope>
    <source>
        <strain evidence="3">JCM 31486</strain>
    </source>
</reference>
<comment type="caution">
    <text evidence="2">The sequence shown here is derived from an EMBL/GenBank/DDBJ whole genome shotgun (WGS) entry which is preliminary data.</text>
</comment>
<name>A0ABW3MLP7_9PSEU</name>
<keyword evidence="3" id="KW-1185">Reference proteome</keyword>
<sequence>APMVPLPTTIGFSLAALVVSVAYTSWGRFVVARVWFALTGRLPWRLMEFLDDAHRRGVLRQAGSVHEFRHAILWERLRTRAGHEEQV</sequence>
<dbReference type="Proteomes" id="UP001597045">
    <property type="component" value="Unassembled WGS sequence"/>
</dbReference>
<evidence type="ECO:0000313" key="3">
    <source>
        <dbReference type="Proteomes" id="UP001597045"/>
    </source>
</evidence>
<keyword evidence="1" id="KW-0812">Transmembrane</keyword>
<evidence type="ECO:0000313" key="2">
    <source>
        <dbReference type="EMBL" id="MFD1051510.1"/>
    </source>
</evidence>
<evidence type="ECO:0000256" key="1">
    <source>
        <dbReference type="SAM" id="Phobius"/>
    </source>
</evidence>
<protein>
    <submittedName>
        <fullName evidence="2">Uncharacterized protein</fullName>
    </submittedName>
</protein>
<feature type="transmembrane region" description="Helical" evidence="1">
    <location>
        <begin position="12"/>
        <end position="36"/>
    </location>
</feature>
<organism evidence="2 3">
    <name type="scientific">Kibdelosporangium lantanae</name>
    <dbReference type="NCBI Taxonomy" id="1497396"/>
    <lineage>
        <taxon>Bacteria</taxon>
        <taxon>Bacillati</taxon>
        <taxon>Actinomycetota</taxon>
        <taxon>Actinomycetes</taxon>
        <taxon>Pseudonocardiales</taxon>
        <taxon>Pseudonocardiaceae</taxon>
        <taxon>Kibdelosporangium</taxon>
    </lineage>
</organism>
<keyword evidence="1" id="KW-1133">Transmembrane helix</keyword>
<gene>
    <name evidence="2" type="ORF">ACFQ1S_41165</name>
</gene>
<keyword evidence="1" id="KW-0472">Membrane</keyword>
<proteinExistence type="predicted"/>
<accession>A0ABW3MLP7</accession>
<feature type="non-terminal residue" evidence="2">
    <location>
        <position position="1"/>
    </location>
</feature>